<dbReference type="EMBL" id="AFNH02000718">
    <property type="protein sequence ID" value="EZG58016.1"/>
    <property type="molecule type" value="Genomic_DNA"/>
</dbReference>
<protein>
    <submittedName>
        <fullName evidence="1">Uncharacterized protein</fullName>
    </submittedName>
</protein>
<evidence type="ECO:0000313" key="2">
    <source>
        <dbReference type="Proteomes" id="UP000019763"/>
    </source>
</evidence>
<keyword evidence="2" id="KW-1185">Reference proteome</keyword>
<evidence type="ECO:0000313" key="1">
    <source>
        <dbReference type="EMBL" id="EZG58016.1"/>
    </source>
</evidence>
<reference evidence="1" key="1">
    <citation type="submission" date="2013-12" db="EMBL/GenBank/DDBJ databases">
        <authorList>
            <person name="Omoto C.K."/>
            <person name="Sibley D."/>
            <person name="Venepally P."/>
            <person name="Hadjithomas M."/>
            <person name="Karamycheva S."/>
            <person name="Brunk B."/>
            <person name="Roos D."/>
            <person name="Caler E."/>
            <person name="Lorenzi H."/>
        </authorList>
    </citation>
    <scope>NUCLEOTIDE SEQUENCE</scope>
</reference>
<dbReference type="Proteomes" id="UP000019763">
    <property type="component" value="Unassembled WGS sequence"/>
</dbReference>
<dbReference type="GeneID" id="22913405"/>
<name>A0A023B518_GRENI</name>
<dbReference type="RefSeq" id="XP_011130989.1">
    <property type="nucleotide sequence ID" value="XM_011132687.1"/>
</dbReference>
<comment type="caution">
    <text evidence="1">The sequence shown here is derived from an EMBL/GenBank/DDBJ whole genome shotgun (WGS) entry which is preliminary data.</text>
</comment>
<gene>
    <name evidence="1" type="ORF">GNI_095820</name>
</gene>
<dbReference type="VEuPathDB" id="CryptoDB:GNI_095820"/>
<sequence length="206" mass="21401">MDESPSLSQGAFAFPTTERLNPSCLRPLFAPTAGPVPQTERNASLYREHGRRVVAPRACSTDLANRSAGLAAPAPAPAAPAPAPEALAPASAALAPASAAPAPAPAAPAPAAPCPTLSLERLQEAHSGMIPLSFPRGTSRSRPTPLGIIAAVFKSWVLNGLPVKSAVIKSLAAKSLAIKSLAVKRLLPRIVCHRIFVCKELRRPRQ</sequence>
<dbReference type="AlphaFoldDB" id="A0A023B518"/>
<accession>A0A023B518</accession>
<organism evidence="1 2">
    <name type="scientific">Gregarina niphandrodes</name>
    <name type="common">Septate eugregarine</name>
    <dbReference type="NCBI Taxonomy" id="110365"/>
    <lineage>
        <taxon>Eukaryota</taxon>
        <taxon>Sar</taxon>
        <taxon>Alveolata</taxon>
        <taxon>Apicomplexa</taxon>
        <taxon>Conoidasida</taxon>
        <taxon>Gregarinasina</taxon>
        <taxon>Eugregarinorida</taxon>
        <taxon>Gregarinidae</taxon>
        <taxon>Gregarina</taxon>
    </lineage>
</organism>
<proteinExistence type="predicted"/>